<dbReference type="Pfam" id="PF02452">
    <property type="entry name" value="PemK_toxin"/>
    <property type="match status" value="1"/>
</dbReference>
<dbReference type="SUPFAM" id="SSF50118">
    <property type="entry name" value="Cell growth inhibitor/plasmid maintenance toxic component"/>
    <property type="match status" value="1"/>
</dbReference>
<keyword evidence="3" id="KW-0255">Endonuclease</keyword>
<keyword evidence="5" id="KW-1185">Reference proteome</keyword>
<sequence length="111" mass="12278">MDGPMKRSETYLCDLGEPTGPEQGFYRPAVIISVDPFHRSGLAVILPITSTRRPVPTSIEVTGAGLDHTSYIQVDQIRTVSQKRLARQLGRVDEVTMLQTERALMRLLGLG</sequence>
<dbReference type="InterPro" id="IPR011067">
    <property type="entry name" value="Plasmid_toxin/cell-grow_inhib"/>
</dbReference>
<dbReference type="EMBL" id="VFQC01000002">
    <property type="protein sequence ID" value="TQN28747.1"/>
    <property type="molecule type" value="Genomic_DNA"/>
</dbReference>
<evidence type="ECO:0000313" key="4">
    <source>
        <dbReference type="EMBL" id="TQN28747.1"/>
    </source>
</evidence>
<dbReference type="AlphaFoldDB" id="A0A543NA89"/>
<organism evidence="4 5">
    <name type="scientific">Haloactinospora alba</name>
    <dbReference type="NCBI Taxonomy" id="405555"/>
    <lineage>
        <taxon>Bacteria</taxon>
        <taxon>Bacillati</taxon>
        <taxon>Actinomycetota</taxon>
        <taxon>Actinomycetes</taxon>
        <taxon>Streptosporangiales</taxon>
        <taxon>Nocardiopsidaceae</taxon>
        <taxon>Haloactinospora</taxon>
    </lineage>
</organism>
<dbReference type="GO" id="GO:0003677">
    <property type="term" value="F:DNA binding"/>
    <property type="evidence" value="ECO:0007669"/>
    <property type="project" value="InterPro"/>
</dbReference>
<accession>A0A543NA89</accession>
<comment type="function">
    <text evidence="3">Toxic component of a type II toxin-antitoxin (TA) system.</text>
</comment>
<protein>
    <recommendedName>
        <fullName evidence="3">mRNA interferase</fullName>
        <ecNumber evidence="3">3.1.-.-</ecNumber>
    </recommendedName>
</protein>
<keyword evidence="3" id="KW-0540">Nuclease</keyword>
<dbReference type="PANTHER" id="PTHR33988:SF2">
    <property type="entry name" value="ENDORIBONUCLEASE MAZF"/>
    <property type="match status" value="1"/>
</dbReference>
<dbReference type="EC" id="3.1.-.-" evidence="3"/>
<dbReference type="PIRSF" id="PIRSF033490">
    <property type="entry name" value="MazF"/>
    <property type="match status" value="1"/>
</dbReference>
<evidence type="ECO:0000313" key="5">
    <source>
        <dbReference type="Proteomes" id="UP000317422"/>
    </source>
</evidence>
<dbReference type="GO" id="GO:0006402">
    <property type="term" value="P:mRNA catabolic process"/>
    <property type="evidence" value="ECO:0007669"/>
    <property type="project" value="TreeGrafter"/>
</dbReference>
<gene>
    <name evidence="4" type="ORF">FHX37_4111</name>
</gene>
<reference evidence="4 5" key="1">
    <citation type="submission" date="2019-06" db="EMBL/GenBank/DDBJ databases">
        <title>Sequencing the genomes of 1000 actinobacteria strains.</title>
        <authorList>
            <person name="Klenk H.-P."/>
        </authorList>
    </citation>
    <scope>NUCLEOTIDE SEQUENCE [LARGE SCALE GENOMIC DNA]</scope>
    <source>
        <strain evidence="4 5">DSM 45015</strain>
    </source>
</reference>
<keyword evidence="3" id="KW-0378">Hydrolase</keyword>
<dbReference type="GO" id="GO:0016075">
    <property type="term" value="P:rRNA catabolic process"/>
    <property type="evidence" value="ECO:0007669"/>
    <property type="project" value="TreeGrafter"/>
</dbReference>
<dbReference type="GO" id="GO:0016787">
    <property type="term" value="F:hydrolase activity"/>
    <property type="evidence" value="ECO:0007669"/>
    <property type="project" value="UniProtKB-KW"/>
</dbReference>
<comment type="caution">
    <text evidence="4">The sequence shown here is derived from an EMBL/GenBank/DDBJ whole genome shotgun (WGS) entry which is preliminary data.</text>
</comment>
<proteinExistence type="inferred from homology"/>
<dbReference type="PANTHER" id="PTHR33988">
    <property type="entry name" value="ENDORIBONUCLEASE MAZF-RELATED"/>
    <property type="match status" value="1"/>
</dbReference>
<evidence type="ECO:0000256" key="2">
    <source>
        <dbReference type="ARBA" id="ARBA00022649"/>
    </source>
</evidence>
<dbReference type="OrthoDB" id="9808744at2"/>
<keyword evidence="2" id="KW-1277">Toxin-antitoxin system</keyword>
<evidence type="ECO:0000256" key="1">
    <source>
        <dbReference type="ARBA" id="ARBA00007521"/>
    </source>
</evidence>
<dbReference type="Gene3D" id="2.30.30.110">
    <property type="match status" value="1"/>
</dbReference>
<name>A0A543NA89_9ACTN</name>
<dbReference type="GO" id="GO:0004521">
    <property type="term" value="F:RNA endonuclease activity"/>
    <property type="evidence" value="ECO:0007669"/>
    <property type="project" value="TreeGrafter"/>
</dbReference>
<evidence type="ECO:0000256" key="3">
    <source>
        <dbReference type="PIRNR" id="PIRNR033490"/>
    </source>
</evidence>
<dbReference type="InterPro" id="IPR003477">
    <property type="entry name" value="PemK-like"/>
</dbReference>
<comment type="similarity">
    <text evidence="1 3">Belongs to the PemK/MazF family.</text>
</comment>
<dbReference type="Proteomes" id="UP000317422">
    <property type="component" value="Unassembled WGS sequence"/>
</dbReference>